<protein>
    <submittedName>
        <fullName evidence="9">Serine/threonine protein kinase (YPK1)</fullName>
    </submittedName>
</protein>
<dbReference type="GO" id="GO:0005952">
    <property type="term" value="C:cAMP-dependent protein kinase complex"/>
    <property type="evidence" value="ECO:0007669"/>
    <property type="project" value="TreeGrafter"/>
</dbReference>
<evidence type="ECO:0000256" key="6">
    <source>
        <dbReference type="PROSITE-ProRule" id="PRU10141"/>
    </source>
</evidence>
<evidence type="ECO:0000313" key="9">
    <source>
        <dbReference type="EMBL" id="ETO16163.1"/>
    </source>
</evidence>
<keyword evidence="7" id="KW-1133">Transmembrane helix</keyword>
<evidence type="ECO:0000256" key="1">
    <source>
        <dbReference type="ARBA" id="ARBA00022527"/>
    </source>
</evidence>
<dbReference type="OrthoDB" id="193931at2759"/>
<dbReference type="InterPro" id="IPR017441">
    <property type="entry name" value="Protein_kinase_ATP_BS"/>
</dbReference>
<keyword evidence="7" id="KW-0812">Transmembrane</keyword>
<evidence type="ECO:0000256" key="3">
    <source>
        <dbReference type="ARBA" id="ARBA00022741"/>
    </source>
</evidence>
<keyword evidence="3 6" id="KW-0547">Nucleotide-binding</keyword>
<dbReference type="EMBL" id="ASPP01018516">
    <property type="protein sequence ID" value="ETO16163.1"/>
    <property type="molecule type" value="Genomic_DNA"/>
</dbReference>
<proteinExistence type="predicted"/>
<keyword evidence="7" id="KW-0472">Membrane</keyword>
<feature type="binding site" evidence="6">
    <location>
        <position position="113"/>
    </location>
    <ligand>
        <name>ATP</name>
        <dbReference type="ChEBI" id="CHEBI:30616"/>
    </ligand>
</feature>
<dbReference type="PROSITE" id="PS00107">
    <property type="entry name" value="PROTEIN_KINASE_ATP"/>
    <property type="match status" value="1"/>
</dbReference>
<organism evidence="9 10">
    <name type="scientific">Reticulomyxa filosa</name>
    <dbReference type="NCBI Taxonomy" id="46433"/>
    <lineage>
        <taxon>Eukaryota</taxon>
        <taxon>Sar</taxon>
        <taxon>Rhizaria</taxon>
        <taxon>Retaria</taxon>
        <taxon>Foraminifera</taxon>
        <taxon>Monothalamids</taxon>
        <taxon>Reticulomyxidae</taxon>
        <taxon>Reticulomyxa</taxon>
    </lineage>
</organism>
<comment type="caution">
    <text evidence="9">The sequence shown here is derived from an EMBL/GenBank/DDBJ whole genome shotgun (WGS) entry which is preliminary data.</text>
</comment>
<evidence type="ECO:0000259" key="8">
    <source>
        <dbReference type="PROSITE" id="PS50011"/>
    </source>
</evidence>
<dbReference type="GO" id="GO:0005524">
    <property type="term" value="F:ATP binding"/>
    <property type="evidence" value="ECO:0007669"/>
    <property type="project" value="UniProtKB-UniRule"/>
</dbReference>
<dbReference type="InterPro" id="IPR000719">
    <property type="entry name" value="Prot_kinase_dom"/>
</dbReference>
<dbReference type="PROSITE" id="PS50011">
    <property type="entry name" value="PROTEIN_KINASE_DOM"/>
    <property type="match status" value="1"/>
</dbReference>
<accession>X6MQ83</accession>
<keyword evidence="2" id="KW-0808">Transferase</keyword>
<keyword evidence="4 9" id="KW-0418">Kinase</keyword>
<evidence type="ECO:0000256" key="5">
    <source>
        <dbReference type="ARBA" id="ARBA00022840"/>
    </source>
</evidence>
<gene>
    <name evidence="9" type="ORF">RFI_21194</name>
</gene>
<dbReference type="PANTHER" id="PTHR24353:SF37">
    <property type="entry name" value="CAMP-DEPENDENT PROTEIN KINASE CATALYTIC SUBUNIT PRKX"/>
    <property type="match status" value="1"/>
</dbReference>
<dbReference type="SUPFAM" id="SSF56112">
    <property type="entry name" value="Protein kinase-like (PK-like)"/>
    <property type="match status" value="1"/>
</dbReference>
<dbReference type="Proteomes" id="UP000023152">
    <property type="component" value="Unassembled WGS sequence"/>
</dbReference>
<dbReference type="InterPro" id="IPR011009">
    <property type="entry name" value="Kinase-like_dom_sf"/>
</dbReference>
<feature type="transmembrane region" description="Helical" evidence="7">
    <location>
        <begin position="147"/>
        <end position="168"/>
    </location>
</feature>
<feature type="domain" description="Protein kinase" evidence="8">
    <location>
        <begin position="84"/>
        <end position="177"/>
    </location>
</feature>
<dbReference type="GO" id="GO:0004691">
    <property type="term" value="F:cAMP-dependent protein kinase activity"/>
    <property type="evidence" value="ECO:0007669"/>
    <property type="project" value="TreeGrafter"/>
</dbReference>
<sequence length="177" mass="20242">MLGQDEYNEGDVFGRKLYQTTNDEWVISSARAQGTEIKVLRIAHDDFRLIMASQGSHFHGTDDLINAELPSEFENRVPFRLEDFEVLDLVGYGSFGKVSLVRESKTKQIFALKEVSKRKVISTGQIGHIINEKRVMSVLDSPFCVKLFSLFFACLFILAPSLGLKFLYMLENYIRHL</sequence>
<evidence type="ECO:0000256" key="4">
    <source>
        <dbReference type="ARBA" id="ARBA00022777"/>
    </source>
</evidence>
<dbReference type="AlphaFoldDB" id="X6MQ83"/>
<dbReference type="Gene3D" id="3.30.200.20">
    <property type="entry name" value="Phosphorylase Kinase, domain 1"/>
    <property type="match status" value="1"/>
</dbReference>
<evidence type="ECO:0000256" key="2">
    <source>
        <dbReference type="ARBA" id="ARBA00022679"/>
    </source>
</evidence>
<evidence type="ECO:0000256" key="7">
    <source>
        <dbReference type="SAM" id="Phobius"/>
    </source>
</evidence>
<reference evidence="9 10" key="1">
    <citation type="journal article" date="2013" name="Curr. Biol.">
        <title>The Genome of the Foraminiferan Reticulomyxa filosa.</title>
        <authorList>
            <person name="Glockner G."/>
            <person name="Hulsmann N."/>
            <person name="Schleicher M."/>
            <person name="Noegel A.A."/>
            <person name="Eichinger L."/>
            <person name="Gallinger C."/>
            <person name="Pawlowski J."/>
            <person name="Sierra R."/>
            <person name="Euteneuer U."/>
            <person name="Pillet L."/>
            <person name="Moustafa A."/>
            <person name="Platzer M."/>
            <person name="Groth M."/>
            <person name="Szafranski K."/>
            <person name="Schliwa M."/>
        </authorList>
    </citation>
    <scope>NUCLEOTIDE SEQUENCE [LARGE SCALE GENOMIC DNA]</scope>
</reference>
<keyword evidence="10" id="KW-1185">Reference proteome</keyword>
<dbReference type="Pfam" id="PF00069">
    <property type="entry name" value="Pkinase"/>
    <property type="match status" value="1"/>
</dbReference>
<evidence type="ECO:0000313" key="10">
    <source>
        <dbReference type="Proteomes" id="UP000023152"/>
    </source>
</evidence>
<name>X6MQ83_RETFI</name>
<keyword evidence="5 6" id="KW-0067">ATP-binding</keyword>
<dbReference type="PANTHER" id="PTHR24353">
    <property type="entry name" value="CYCLIC NUCLEOTIDE-DEPENDENT PROTEIN KINASE"/>
    <property type="match status" value="1"/>
</dbReference>
<keyword evidence="1 9" id="KW-0723">Serine/threonine-protein kinase</keyword>